<comment type="caution">
    <text evidence="1">The sequence shown here is derived from an EMBL/GenBank/DDBJ whole genome shotgun (WGS) entry which is preliminary data.</text>
</comment>
<proteinExistence type="predicted"/>
<sequence>MYEQTMQILAETAHLENCMGLNYTDLNLEVSLQFQSREEWMRTFKEESKKITLVAKEALAVVATATTVQKASEKRIDELLQHIDDMAVQQVIKIQAFKSR</sequence>
<protein>
    <submittedName>
        <fullName evidence="1">Uncharacterized protein</fullName>
    </submittedName>
</protein>
<dbReference type="EMBL" id="JBHFFA010000008">
    <property type="protein sequence ID" value="KAL2610466.1"/>
    <property type="molecule type" value="Genomic_DNA"/>
</dbReference>
<keyword evidence="2" id="KW-1185">Reference proteome</keyword>
<dbReference type="Proteomes" id="UP001605036">
    <property type="component" value="Unassembled WGS sequence"/>
</dbReference>
<dbReference type="AlphaFoldDB" id="A0ABD1XRD6"/>
<evidence type="ECO:0000313" key="1">
    <source>
        <dbReference type="EMBL" id="KAL2610466.1"/>
    </source>
</evidence>
<reference evidence="1 2" key="1">
    <citation type="submission" date="2024-09" db="EMBL/GenBank/DDBJ databases">
        <title>Chromosome-scale assembly of Riccia fluitans.</title>
        <authorList>
            <person name="Paukszto L."/>
            <person name="Sawicki J."/>
            <person name="Karawczyk K."/>
            <person name="Piernik-Szablinska J."/>
            <person name="Szczecinska M."/>
            <person name="Mazdziarz M."/>
        </authorList>
    </citation>
    <scope>NUCLEOTIDE SEQUENCE [LARGE SCALE GENOMIC DNA]</scope>
    <source>
        <strain evidence="1">Rf_01</strain>
        <tissue evidence="1">Aerial parts of the thallus</tissue>
    </source>
</reference>
<evidence type="ECO:0000313" key="2">
    <source>
        <dbReference type="Proteomes" id="UP001605036"/>
    </source>
</evidence>
<gene>
    <name evidence="1" type="ORF">R1flu_029039</name>
</gene>
<organism evidence="1 2">
    <name type="scientific">Riccia fluitans</name>
    <dbReference type="NCBI Taxonomy" id="41844"/>
    <lineage>
        <taxon>Eukaryota</taxon>
        <taxon>Viridiplantae</taxon>
        <taxon>Streptophyta</taxon>
        <taxon>Embryophyta</taxon>
        <taxon>Marchantiophyta</taxon>
        <taxon>Marchantiopsida</taxon>
        <taxon>Marchantiidae</taxon>
        <taxon>Marchantiales</taxon>
        <taxon>Ricciaceae</taxon>
        <taxon>Riccia</taxon>
    </lineage>
</organism>
<accession>A0ABD1XRD6</accession>
<name>A0ABD1XRD6_9MARC</name>